<gene>
    <name evidence="1" type="ORF">FA95DRAFT_1574795</name>
</gene>
<dbReference type="EMBL" id="MU276000">
    <property type="protein sequence ID" value="KAI0043897.1"/>
    <property type="molecule type" value="Genomic_DNA"/>
</dbReference>
<dbReference type="Proteomes" id="UP000814033">
    <property type="component" value="Unassembled WGS sequence"/>
</dbReference>
<reference evidence="1" key="2">
    <citation type="journal article" date="2022" name="New Phytol.">
        <title>Evolutionary transition to the ectomycorrhizal habit in the genomes of a hyperdiverse lineage of mushroom-forming fungi.</title>
        <authorList>
            <person name="Looney B."/>
            <person name="Miyauchi S."/>
            <person name="Morin E."/>
            <person name="Drula E."/>
            <person name="Courty P.E."/>
            <person name="Kohler A."/>
            <person name="Kuo A."/>
            <person name="LaButti K."/>
            <person name="Pangilinan J."/>
            <person name="Lipzen A."/>
            <person name="Riley R."/>
            <person name="Andreopoulos W."/>
            <person name="He G."/>
            <person name="Johnson J."/>
            <person name="Nolan M."/>
            <person name="Tritt A."/>
            <person name="Barry K.W."/>
            <person name="Grigoriev I.V."/>
            <person name="Nagy L.G."/>
            <person name="Hibbett D."/>
            <person name="Henrissat B."/>
            <person name="Matheny P.B."/>
            <person name="Labbe J."/>
            <person name="Martin F.M."/>
        </authorList>
    </citation>
    <scope>NUCLEOTIDE SEQUENCE</scope>
    <source>
        <strain evidence="1">FP105234-sp</strain>
    </source>
</reference>
<name>A0ACB8RJD4_9AGAM</name>
<reference evidence="1" key="1">
    <citation type="submission" date="2021-02" db="EMBL/GenBank/DDBJ databases">
        <authorList>
            <consortium name="DOE Joint Genome Institute"/>
            <person name="Ahrendt S."/>
            <person name="Looney B.P."/>
            <person name="Miyauchi S."/>
            <person name="Morin E."/>
            <person name="Drula E."/>
            <person name="Courty P.E."/>
            <person name="Chicoki N."/>
            <person name="Fauchery L."/>
            <person name="Kohler A."/>
            <person name="Kuo A."/>
            <person name="Labutti K."/>
            <person name="Pangilinan J."/>
            <person name="Lipzen A."/>
            <person name="Riley R."/>
            <person name="Andreopoulos W."/>
            <person name="He G."/>
            <person name="Johnson J."/>
            <person name="Barry K.W."/>
            <person name="Grigoriev I.V."/>
            <person name="Nagy L."/>
            <person name="Hibbett D."/>
            <person name="Henrissat B."/>
            <person name="Matheny P.B."/>
            <person name="Labbe J."/>
            <person name="Martin F."/>
        </authorList>
    </citation>
    <scope>NUCLEOTIDE SEQUENCE</scope>
    <source>
        <strain evidence="1">FP105234-sp</strain>
    </source>
</reference>
<organism evidence="1 2">
    <name type="scientific">Auriscalpium vulgare</name>
    <dbReference type="NCBI Taxonomy" id="40419"/>
    <lineage>
        <taxon>Eukaryota</taxon>
        <taxon>Fungi</taxon>
        <taxon>Dikarya</taxon>
        <taxon>Basidiomycota</taxon>
        <taxon>Agaricomycotina</taxon>
        <taxon>Agaricomycetes</taxon>
        <taxon>Russulales</taxon>
        <taxon>Auriscalpiaceae</taxon>
        <taxon>Auriscalpium</taxon>
    </lineage>
</organism>
<sequence>APVVAAEEEDDDEAAARRLREENAALRRAAQLWRTRADAHAAAHAGLAALVRLAREQTFAMRRERDALAARLAKRAREDDDDDDDDTTAAESDVESAVEDGSAFTDPWSASPSLLRAPHVSGMSAFTDPWSASPSLLRAPAGPLPPSLSRARAPGHRASTISLPEPSSIATPLAPPPPAKRRKQVHTWTPSPGGAMLIPHAPPA</sequence>
<accession>A0ACB8RJD4</accession>
<proteinExistence type="predicted"/>
<comment type="caution">
    <text evidence="1">The sequence shown here is derived from an EMBL/GenBank/DDBJ whole genome shotgun (WGS) entry which is preliminary data.</text>
</comment>
<protein>
    <submittedName>
        <fullName evidence="1">Uncharacterized protein</fullName>
    </submittedName>
</protein>
<evidence type="ECO:0000313" key="1">
    <source>
        <dbReference type="EMBL" id="KAI0043897.1"/>
    </source>
</evidence>
<evidence type="ECO:0000313" key="2">
    <source>
        <dbReference type="Proteomes" id="UP000814033"/>
    </source>
</evidence>
<keyword evidence="2" id="KW-1185">Reference proteome</keyword>
<feature type="non-terminal residue" evidence="1">
    <location>
        <position position="1"/>
    </location>
</feature>